<evidence type="ECO:0000256" key="7">
    <source>
        <dbReference type="ARBA" id="ARBA00023136"/>
    </source>
</evidence>
<evidence type="ECO:0000256" key="5">
    <source>
        <dbReference type="ARBA" id="ARBA00022989"/>
    </source>
</evidence>
<feature type="transmembrane region" description="Helical" evidence="8">
    <location>
        <begin position="126"/>
        <end position="145"/>
    </location>
</feature>
<keyword evidence="6" id="KW-0408">Iron</keyword>
<dbReference type="InterPro" id="IPR034804">
    <property type="entry name" value="SQR/QFR_C/D"/>
</dbReference>
<keyword evidence="3 8" id="KW-0812">Transmembrane</keyword>
<dbReference type="CDD" id="cd03498">
    <property type="entry name" value="SQR_TypeB_2_TM"/>
    <property type="match status" value="1"/>
</dbReference>
<protein>
    <submittedName>
        <fullName evidence="9">Succinate dehydrogenase</fullName>
    </submittedName>
</protein>
<gene>
    <name evidence="9" type="primary">sdhC</name>
    <name evidence="9" type="ORF">METEAL_22470</name>
</gene>
<dbReference type="RefSeq" id="WP_316411716.1">
    <property type="nucleotide sequence ID" value="NZ_AP027080.1"/>
</dbReference>
<evidence type="ECO:0000256" key="1">
    <source>
        <dbReference type="ARBA" id="ARBA00004370"/>
    </source>
</evidence>
<evidence type="ECO:0000313" key="9">
    <source>
        <dbReference type="EMBL" id="BDU73073.1"/>
    </source>
</evidence>
<dbReference type="Proteomes" id="UP001238179">
    <property type="component" value="Chromosome"/>
</dbReference>
<dbReference type="Gene3D" id="1.20.1300.10">
    <property type="entry name" value="Fumarate reductase/succinate dehydrogenase, transmembrane subunit"/>
    <property type="match status" value="1"/>
</dbReference>
<keyword evidence="4" id="KW-0479">Metal-binding</keyword>
<dbReference type="GO" id="GO:0046872">
    <property type="term" value="F:metal ion binding"/>
    <property type="evidence" value="ECO:0007669"/>
    <property type="project" value="UniProtKB-KW"/>
</dbReference>
<dbReference type="GO" id="GO:0016020">
    <property type="term" value="C:membrane"/>
    <property type="evidence" value="ECO:0007669"/>
    <property type="project" value="UniProtKB-SubCell"/>
</dbReference>
<dbReference type="InterPro" id="IPR000701">
    <property type="entry name" value="SuccDH_FuR_B_TM-su"/>
</dbReference>
<evidence type="ECO:0000256" key="3">
    <source>
        <dbReference type="ARBA" id="ARBA00022692"/>
    </source>
</evidence>
<dbReference type="NCBIfam" id="TIGR02046">
    <property type="entry name" value="sdhC_b558_fam"/>
    <property type="match status" value="1"/>
</dbReference>
<feature type="transmembrane region" description="Helical" evidence="8">
    <location>
        <begin position="165"/>
        <end position="185"/>
    </location>
</feature>
<comment type="subcellular location">
    <subcellularLocation>
        <location evidence="1">Membrane</location>
    </subcellularLocation>
</comment>
<dbReference type="InterPro" id="IPR011138">
    <property type="entry name" value="Cytochrome_b-558"/>
</dbReference>
<feature type="transmembrane region" description="Helical" evidence="8">
    <location>
        <begin position="206"/>
        <end position="230"/>
    </location>
</feature>
<dbReference type="EMBL" id="AP027080">
    <property type="protein sequence ID" value="BDU73073.1"/>
    <property type="molecule type" value="Genomic_DNA"/>
</dbReference>
<evidence type="ECO:0000256" key="4">
    <source>
        <dbReference type="ARBA" id="ARBA00022723"/>
    </source>
</evidence>
<sequence length="232" mass="25537">MSVAESSLAGAAKTRPGFLDSSVGKKVVMAVTGIMLFGFVTVHMLGNLQAYMGEAPMNHYAEFLHTMIHGMGIWVFRGVMLVAVVLHGWAALSLTLSNMAARPVGYRATQVQAATFASRTMRWTGVILGLFIVYHLLHLTTGTLHPSFDPANPYRNFVTGFKVPLASAFYIVAQLCLGFHMWHGVWSLTQTLGWAHPRYDRLRRRFAYVMATVVAAVNISFPIAVLTGIIHL</sequence>
<accession>A0AA48KC30</accession>
<evidence type="ECO:0000256" key="6">
    <source>
        <dbReference type="ARBA" id="ARBA00023004"/>
    </source>
</evidence>
<keyword evidence="2" id="KW-0349">Heme</keyword>
<name>A0AA48KC30_9BACT</name>
<organism evidence="9 10">
    <name type="scientific">Mesoterricola silvestris</name>
    <dbReference type="NCBI Taxonomy" id="2927979"/>
    <lineage>
        <taxon>Bacteria</taxon>
        <taxon>Pseudomonadati</taxon>
        <taxon>Acidobacteriota</taxon>
        <taxon>Holophagae</taxon>
        <taxon>Holophagales</taxon>
        <taxon>Holophagaceae</taxon>
        <taxon>Mesoterricola</taxon>
    </lineage>
</organism>
<evidence type="ECO:0000256" key="2">
    <source>
        <dbReference type="ARBA" id="ARBA00022617"/>
    </source>
</evidence>
<evidence type="ECO:0000256" key="8">
    <source>
        <dbReference type="SAM" id="Phobius"/>
    </source>
</evidence>
<dbReference type="AlphaFoldDB" id="A0AA48KC30"/>
<dbReference type="Pfam" id="PF01127">
    <property type="entry name" value="Sdh_cyt"/>
    <property type="match status" value="1"/>
</dbReference>
<keyword evidence="7 8" id="KW-0472">Membrane</keyword>
<feature type="transmembrane region" description="Helical" evidence="8">
    <location>
        <begin position="27"/>
        <end position="51"/>
    </location>
</feature>
<keyword evidence="5 8" id="KW-1133">Transmembrane helix</keyword>
<proteinExistence type="predicted"/>
<evidence type="ECO:0000313" key="10">
    <source>
        <dbReference type="Proteomes" id="UP001238179"/>
    </source>
</evidence>
<dbReference type="KEGG" id="msil:METEAL_22470"/>
<keyword evidence="10" id="KW-1185">Reference proteome</keyword>
<dbReference type="SUPFAM" id="SSF81343">
    <property type="entry name" value="Fumarate reductase respiratory complex transmembrane subunits"/>
    <property type="match status" value="1"/>
</dbReference>
<feature type="transmembrane region" description="Helical" evidence="8">
    <location>
        <begin position="71"/>
        <end position="92"/>
    </location>
</feature>
<reference evidence="10" key="1">
    <citation type="journal article" date="2023" name="Int. J. Syst. Evol. Microbiol.">
        <title>Mesoterricola silvestris gen. nov., sp. nov., Mesoterricola sediminis sp. nov., Geothrix oryzae sp. nov., Geothrix edaphica sp. nov., Geothrix rubra sp. nov., and Geothrix limicola sp. nov., six novel members of Acidobacteriota isolated from soils.</title>
        <authorList>
            <person name="Itoh H."/>
            <person name="Sugisawa Y."/>
            <person name="Mise K."/>
            <person name="Xu Z."/>
            <person name="Kuniyasu M."/>
            <person name="Ushijima N."/>
            <person name="Kawano K."/>
            <person name="Kobayashi E."/>
            <person name="Shiratori Y."/>
            <person name="Masuda Y."/>
            <person name="Senoo K."/>
        </authorList>
    </citation>
    <scope>NUCLEOTIDE SEQUENCE [LARGE SCALE GENOMIC DNA]</scope>
    <source>
        <strain evidence="10">W79</strain>
    </source>
</reference>